<proteinExistence type="predicted"/>
<dbReference type="Proteomes" id="UP000429552">
    <property type="component" value="Unassembled WGS sequence"/>
</dbReference>
<sequence>MLSTRGREGAWGSVLFPGDGDTSSPDVSWSYSGFAAFRRRLAQAEGFTLSEMWGFGGERPWSEVPTALEPLLDHPDDGGDDLSPADCAAILPRLETITDQWAQDGDDMLHQHIEDGRKLATVLRLCIEKHVPLGFA</sequence>
<evidence type="ECO:0000313" key="1">
    <source>
        <dbReference type="EMBL" id="GFE21568.1"/>
    </source>
</evidence>
<evidence type="ECO:0000313" key="4">
    <source>
        <dbReference type="Proteomes" id="UP001210169"/>
    </source>
</evidence>
<evidence type="ECO:0000313" key="2">
    <source>
        <dbReference type="EMBL" id="WAU03977.1"/>
    </source>
</evidence>
<protein>
    <submittedName>
        <fullName evidence="1">Uncharacterized protein</fullName>
    </submittedName>
</protein>
<dbReference type="Proteomes" id="UP001210169">
    <property type="component" value="Chromosome"/>
</dbReference>
<reference evidence="2 4" key="2">
    <citation type="submission" date="2022-12" db="EMBL/GenBank/DDBJ databases">
        <authorList>
            <person name="Ruckert C."/>
            <person name="Busche T."/>
            <person name="Kalinowski J."/>
            <person name="Wittmann C."/>
        </authorList>
    </citation>
    <scope>NUCLEOTIDE SEQUENCE [LARGE SCALE GENOMIC DNA]</scope>
    <source>
        <strain evidence="2 4">DSM 40276</strain>
    </source>
</reference>
<dbReference type="AlphaFoldDB" id="A0A640TDX0"/>
<organism evidence="1 3">
    <name type="scientific">Streptomyces nigrescens</name>
    <dbReference type="NCBI Taxonomy" id="1920"/>
    <lineage>
        <taxon>Bacteria</taxon>
        <taxon>Bacillati</taxon>
        <taxon>Actinomycetota</taxon>
        <taxon>Actinomycetes</taxon>
        <taxon>Kitasatosporales</taxon>
        <taxon>Streptomycetaceae</taxon>
        <taxon>Streptomyces</taxon>
    </lineage>
</organism>
<dbReference type="EMBL" id="CP114203">
    <property type="protein sequence ID" value="WAU03977.1"/>
    <property type="molecule type" value="Genomic_DNA"/>
</dbReference>
<gene>
    <name evidence="1" type="ORF">Sliba_20210</name>
    <name evidence="2" type="ORF">STRNI_002187</name>
</gene>
<reference evidence="1 3" key="1">
    <citation type="submission" date="2019-12" db="EMBL/GenBank/DDBJ databases">
        <title>Whole genome shotgun sequence of Streptomyces libani subsp. libani NBRC 13452.</title>
        <authorList>
            <person name="Ichikawa N."/>
            <person name="Kimura A."/>
            <person name="Kitahashi Y."/>
            <person name="Komaki H."/>
            <person name="Tamura T."/>
        </authorList>
    </citation>
    <scope>NUCLEOTIDE SEQUENCE [LARGE SCALE GENOMIC DNA]</scope>
    <source>
        <strain evidence="1 3">NBRC 13452</strain>
    </source>
</reference>
<accession>A0A640TDX0</accession>
<name>A0A640TDX0_STRNI</name>
<dbReference type="EMBL" id="BLIP01000001">
    <property type="protein sequence ID" value="GFE21568.1"/>
    <property type="molecule type" value="Genomic_DNA"/>
</dbReference>
<evidence type="ECO:0000313" key="3">
    <source>
        <dbReference type="Proteomes" id="UP000429552"/>
    </source>
</evidence>
<keyword evidence="4" id="KW-1185">Reference proteome</keyword>